<keyword evidence="2" id="KW-1185">Reference proteome</keyword>
<comment type="caution">
    <text evidence="1">The sequence shown here is derived from an EMBL/GenBank/DDBJ whole genome shotgun (WGS) entry which is preliminary data.</text>
</comment>
<reference evidence="1 2" key="2">
    <citation type="journal article" date="2022" name="Mol. Ecol. Resour.">
        <title>The genomes of chicory, endive, great burdock and yacon provide insights into Asteraceae paleo-polyploidization history and plant inulin production.</title>
        <authorList>
            <person name="Fan W."/>
            <person name="Wang S."/>
            <person name="Wang H."/>
            <person name="Wang A."/>
            <person name="Jiang F."/>
            <person name="Liu H."/>
            <person name="Zhao H."/>
            <person name="Xu D."/>
            <person name="Zhang Y."/>
        </authorList>
    </citation>
    <scope>NUCLEOTIDE SEQUENCE [LARGE SCALE GENOMIC DNA]</scope>
    <source>
        <strain evidence="2">cv. Punajuju</strain>
        <tissue evidence="1">Leaves</tissue>
    </source>
</reference>
<sequence length="305" mass="35566">MSSHRTLHRHRPTGSLVHSPSNSLNLSTLSIYSKMISDFRFFKEPIRAPTVFRLRLLTFPWMTWRIPKFSLPASIYASAILSNACRIYSVLSPTTDYSLICRHHDDGFPPMVLSQAQPRAPIWRFHGYRHPRHLLCFSRYTTACRNFFRGDSPYDLHQIRDKEFNQSMSSSSSFNRLHAEIILIQDTFVSSSPSHLPLTKAIVIRRECNCSYRDSMKLSYTLVSFYLGRMQDHVHCNQGDYEKVSVFGVQWKRCKVHLMSINATALNYFANHFFFTVVEDDELDPGGKRIKLGIHLDWYKTLFQL</sequence>
<reference evidence="2" key="1">
    <citation type="journal article" date="2022" name="Mol. Ecol. Resour.">
        <title>The genomes of chicory, endive, great burdock and yacon provide insights into Asteraceae palaeo-polyploidization history and plant inulin production.</title>
        <authorList>
            <person name="Fan W."/>
            <person name="Wang S."/>
            <person name="Wang H."/>
            <person name="Wang A."/>
            <person name="Jiang F."/>
            <person name="Liu H."/>
            <person name="Zhao H."/>
            <person name="Xu D."/>
            <person name="Zhang Y."/>
        </authorList>
    </citation>
    <scope>NUCLEOTIDE SEQUENCE [LARGE SCALE GENOMIC DNA]</scope>
    <source>
        <strain evidence="2">cv. Punajuju</strain>
    </source>
</reference>
<evidence type="ECO:0000313" key="1">
    <source>
        <dbReference type="EMBL" id="KAI3753224.1"/>
    </source>
</evidence>
<dbReference type="Proteomes" id="UP001055811">
    <property type="component" value="Linkage Group LG04"/>
</dbReference>
<gene>
    <name evidence="1" type="ORF">L2E82_25270</name>
</gene>
<proteinExistence type="predicted"/>
<dbReference type="EMBL" id="CM042012">
    <property type="protein sequence ID" value="KAI3753224.1"/>
    <property type="molecule type" value="Genomic_DNA"/>
</dbReference>
<name>A0ACB9E2Q9_CICIN</name>
<evidence type="ECO:0000313" key="2">
    <source>
        <dbReference type="Proteomes" id="UP001055811"/>
    </source>
</evidence>
<accession>A0ACB9E2Q9</accession>
<organism evidence="1 2">
    <name type="scientific">Cichorium intybus</name>
    <name type="common">Chicory</name>
    <dbReference type="NCBI Taxonomy" id="13427"/>
    <lineage>
        <taxon>Eukaryota</taxon>
        <taxon>Viridiplantae</taxon>
        <taxon>Streptophyta</taxon>
        <taxon>Embryophyta</taxon>
        <taxon>Tracheophyta</taxon>
        <taxon>Spermatophyta</taxon>
        <taxon>Magnoliopsida</taxon>
        <taxon>eudicotyledons</taxon>
        <taxon>Gunneridae</taxon>
        <taxon>Pentapetalae</taxon>
        <taxon>asterids</taxon>
        <taxon>campanulids</taxon>
        <taxon>Asterales</taxon>
        <taxon>Asteraceae</taxon>
        <taxon>Cichorioideae</taxon>
        <taxon>Cichorieae</taxon>
        <taxon>Cichoriinae</taxon>
        <taxon>Cichorium</taxon>
    </lineage>
</organism>
<protein>
    <submittedName>
        <fullName evidence="1">Uncharacterized protein</fullName>
    </submittedName>
</protein>